<keyword evidence="3" id="KW-1185">Reference proteome</keyword>
<evidence type="ECO:0000313" key="3">
    <source>
        <dbReference type="Proteomes" id="UP000634136"/>
    </source>
</evidence>
<organism evidence="2 3">
    <name type="scientific">Senna tora</name>
    <dbReference type="NCBI Taxonomy" id="362788"/>
    <lineage>
        <taxon>Eukaryota</taxon>
        <taxon>Viridiplantae</taxon>
        <taxon>Streptophyta</taxon>
        <taxon>Embryophyta</taxon>
        <taxon>Tracheophyta</taxon>
        <taxon>Spermatophyta</taxon>
        <taxon>Magnoliopsida</taxon>
        <taxon>eudicotyledons</taxon>
        <taxon>Gunneridae</taxon>
        <taxon>Pentapetalae</taxon>
        <taxon>rosids</taxon>
        <taxon>fabids</taxon>
        <taxon>Fabales</taxon>
        <taxon>Fabaceae</taxon>
        <taxon>Caesalpinioideae</taxon>
        <taxon>Cassia clade</taxon>
        <taxon>Senna</taxon>
    </lineage>
</organism>
<accession>A0A834TSU1</accession>
<name>A0A834TSU1_9FABA</name>
<comment type="caution">
    <text evidence="2">The sequence shown here is derived from an EMBL/GenBank/DDBJ whole genome shotgun (WGS) entry which is preliminary data.</text>
</comment>
<evidence type="ECO:0000313" key="2">
    <source>
        <dbReference type="EMBL" id="KAF7825835.1"/>
    </source>
</evidence>
<sequence>MARFSYTPSVLRPTITLYILTHQPLTPPRVLHAPTPSTPPTWHHPPLLTPLHVSPFSPPRVPRAGNIGDPLDLISSRVSFLPPANVVPSPRDSWSASTRERFAGDIPRSPTTCPLPASPIPPRGFYSEPPHAPPPRGALRTPNYPTILHQH</sequence>
<reference evidence="2" key="1">
    <citation type="submission" date="2020-09" db="EMBL/GenBank/DDBJ databases">
        <title>Genome-Enabled Discovery of Anthraquinone Biosynthesis in Senna tora.</title>
        <authorList>
            <person name="Kang S.-H."/>
            <person name="Pandey R.P."/>
            <person name="Lee C.-M."/>
            <person name="Sim J.-S."/>
            <person name="Jeong J.-T."/>
            <person name="Choi B.-S."/>
            <person name="Jung M."/>
            <person name="Ginzburg D."/>
            <person name="Zhao K."/>
            <person name="Won S.Y."/>
            <person name="Oh T.-J."/>
            <person name="Yu Y."/>
            <person name="Kim N.-H."/>
            <person name="Lee O.R."/>
            <person name="Lee T.-H."/>
            <person name="Bashyal P."/>
            <person name="Kim T.-S."/>
            <person name="Lee W.-H."/>
            <person name="Kawkins C."/>
            <person name="Kim C.-K."/>
            <person name="Kim J.S."/>
            <person name="Ahn B.O."/>
            <person name="Rhee S.Y."/>
            <person name="Sohng J.K."/>
        </authorList>
    </citation>
    <scope>NUCLEOTIDE SEQUENCE</scope>
    <source>
        <tissue evidence="2">Leaf</tissue>
    </source>
</reference>
<proteinExistence type="predicted"/>
<protein>
    <submittedName>
        <fullName evidence="2">Uncharacterized protein</fullName>
    </submittedName>
</protein>
<dbReference type="AlphaFoldDB" id="A0A834TSU1"/>
<gene>
    <name evidence="2" type="ORF">G2W53_016999</name>
</gene>
<dbReference type="EMBL" id="JAAIUW010000006">
    <property type="protein sequence ID" value="KAF7825835.1"/>
    <property type="molecule type" value="Genomic_DNA"/>
</dbReference>
<evidence type="ECO:0000256" key="1">
    <source>
        <dbReference type="SAM" id="MobiDB-lite"/>
    </source>
</evidence>
<feature type="region of interest" description="Disordered" evidence="1">
    <location>
        <begin position="89"/>
        <end position="151"/>
    </location>
</feature>
<dbReference type="Proteomes" id="UP000634136">
    <property type="component" value="Unassembled WGS sequence"/>
</dbReference>